<dbReference type="RefSeq" id="XP_001835563.2">
    <property type="nucleotide sequence ID" value="XM_001835511.2"/>
</dbReference>
<evidence type="ECO:0000256" key="4">
    <source>
        <dbReference type="ARBA" id="ARBA00022692"/>
    </source>
</evidence>
<evidence type="ECO:0000256" key="3">
    <source>
        <dbReference type="ARBA" id="ARBA00022448"/>
    </source>
</evidence>
<keyword evidence="6 8" id="KW-0472">Membrane</keyword>
<comment type="similarity">
    <text evidence="2">Belongs to the major facilitator superfamily.</text>
</comment>
<feature type="domain" description="Major facilitator superfamily (MFS) profile" evidence="9">
    <location>
        <begin position="64"/>
        <end position="479"/>
    </location>
</feature>
<evidence type="ECO:0000256" key="2">
    <source>
        <dbReference type="ARBA" id="ARBA00008335"/>
    </source>
</evidence>
<feature type="transmembrane region" description="Helical" evidence="8">
    <location>
        <begin position="381"/>
        <end position="409"/>
    </location>
</feature>
<proteinExistence type="inferred from homology"/>
<dbReference type="Proteomes" id="UP000001861">
    <property type="component" value="Unassembled WGS sequence"/>
</dbReference>
<feature type="transmembrane region" description="Helical" evidence="8">
    <location>
        <begin position="272"/>
        <end position="293"/>
    </location>
</feature>
<feature type="transmembrane region" description="Helical" evidence="8">
    <location>
        <begin position="421"/>
        <end position="445"/>
    </location>
</feature>
<feature type="compositionally biased region" description="Polar residues" evidence="7">
    <location>
        <begin position="17"/>
        <end position="32"/>
    </location>
</feature>
<evidence type="ECO:0000256" key="1">
    <source>
        <dbReference type="ARBA" id="ARBA00004127"/>
    </source>
</evidence>
<dbReference type="GO" id="GO:0012505">
    <property type="term" value="C:endomembrane system"/>
    <property type="evidence" value="ECO:0007669"/>
    <property type="project" value="UniProtKB-SubCell"/>
</dbReference>
<dbReference type="Gene3D" id="1.20.1250.20">
    <property type="entry name" value="MFS general substrate transporter like domains"/>
    <property type="match status" value="1"/>
</dbReference>
<dbReference type="InterPro" id="IPR051788">
    <property type="entry name" value="MFS_Transporter"/>
</dbReference>
<feature type="transmembrane region" description="Helical" evidence="8">
    <location>
        <begin position="96"/>
        <end position="122"/>
    </location>
</feature>
<dbReference type="InterPro" id="IPR036259">
    <property type="entry name" value="MFS_trans_sf"/>
</dbReference>
<dbReference type="VEuPathDB" id="FungiDB:CC1G_03345"/>
<gene>
    <name evidence="10" type="ORF">CC1G_03345</name>
</gene>
<accession>A8NQW8</accession>
<feature type="region of interest" description="Disordered" evidence="7">
    <location>
        <begin position="1"/>
        <end position="59"/>
    </location>
</feature>
<dbReference type="KEGG" id="cci:CC1G_03345"/>
<dbReference type="eggNOG" id="ENOG502QQA7">
    <property type="taxonomic scope" value="Eukaryota"/>
</dbReference>
<keyword evidence="5 8" id="KW-1133">Transmembrane helix</keyword>
<dbReference type="InParanoid" id="A8NQW8"/>
<dbReference type="PROSITE" id="PS50850">
    <property type="entry name" value="MFS"/>
    <property type="match status" value="1"/>
</dbReference>
<dbReference type="OrthoDB" id="413079at2759"/>
<feature type="transmembrane region" description="Helical" evidence="8">
    <location>
        <begin position="215"/>
        <end position="237"/>
    </location>
</feature>
<feature type="transmembrane region" description="Helical" evidence="8">
    <location>
        <begin position="457"/>
        <end position="475"/>
    </location>
</feature>
<evidence type="ECO:0000259" key="9">
    <source>
        <dbReference type="PROSITE" id="PS50850"/>
    </source>
</evidence>
<feature type="transmembrane region" description="Helical" evidence="8">
    <location>
        <begin position="313"/>
        <end position="336"/>
    </location>
</feature>
<dbReference type="OMA" id="MDKANTI"/>
<dbReference type="GO" id="GO:0022857">
    <property type="term" value="F:transmembrane transporter activity"/>
    <property type="evidence" value="ECO:0007669"/>
    <property type="project" value="InterPro"/>
</dbReference>
<dbReference type="GeneID" id="6012096"/>
<dbReference type="PANTHER" id="PTHR23514">
    <property type="entry name" value="BYPASS OF STOP CODON PROTEIN 6"/>
    <property type="match status" value="1"/>
</dbReference>
<evidence type="ECO:0000313" key="11">
    <source>
        <dbReference type="Proteomes" id="UP000001861"/>
    </source>
</evidence>
<dbReference type="SUPFAM" id="SSF103473">
    <property type="entry name" value="MFS general substrate transporter"/>
    <property type="match status" value="1"/>
</dbReference>
<feature type="transmembrane region" description="Helical" evidence="8">
    <location>
        <begin position="343"/>
        <end position="361"/>
    </location>
</feature>
<evidence type="ECO:0000256" key="7">
    <source>
        <dbReference type="SAM" id="MobiDB-lite"/>
    </source>
</evidence>
<dbReference type="Pfam" id="PF07690">
    <property type="entry name" value="MFS_1"/>
    <property type="match status" value="1"/>
</dbReference>
<evidence type="ECO:0000256" key="5">
    <source>
        <dbReference type="ARBA" id="ARBA00022989"/>
    </source>
</evidence>
<feature type="compositionally biased region" description="Low complexity" evidence="7">
    <location>
        <begin position="1"/>
        <end position="14"/>
    </location>
</feature>
<dbReference type="EMBL" id="AACS02000008">
    <property type="protein sequence ID" value="EAU86134.2"/>
    <property type="molecule type" value="Genomic_DNA"/>
</dbReference>
<dbReference type="HOGENOM" id="CLU_021993_6_0_1"/>
<feature type="transmembrane region" description="Helical" evidence="8">
    <location>
        <begin position="189"/>
        <end position="209"/>
    </location>
</feature>
<keyword evidence="11" id="KW-1185">Reference proteome</keyword>
<dbReference type="PANTHER" id="PTHR23514:SF3">
    <property type="entry name" value="BYPASS OF STOP CODON PROTEIN 6"/>
    <property type="match status" value="1"/>
</dbReference>
<comment type="subcellular location">
    <subcellularLocation>
        <location evidence="1">Endomembrane system</location>
        <topology evidence="1">Multi-pass membrane protein</topology>
    </subcellularLocation>
</comment>
<keyword evidence="4 8" id="KW-0812">Transmembrane</keyword>
<sequence length="487" mass="51439">MGSTTATATPTPRTSLDAGSTVQGTHSPMASDSNKEATTVCKENLSPSESEKSRSPKTRRQSAMGIIQLLSLSGCLFNLGWNDGTPGPMLPRLQEVGFAVVSLVFVMSCTGFITGAVVNVLITDRFGMGKIMAAGTILQIIAYSVQTSAPPFPAFVAMNFLNGMGLALQDAQANGYVGSLAENLETKMGVIHCVYGLGAFASALVSTQFSQMERWSFHYLVSLGLAILNSLSVMLVFRFRRQEDNLKAAGEIVTEANEGATSFKTIMASKTVHVLAFFLFVYVGLEIAIGGWITTFIIEVRGGGPSSGYIATGYFGALAVGRVILLPVNALVGLGLSIVGERWVVYLYGLLTLGYASPTPSTHSNITPHLTLPYLPHSLEFVVWFVPSLVGNGIAVAFMGLFMAPMYPLAMNQASRVLPSYILTGAIGWIAAFGQAGSAIVPFMAGAIAQKHGISSLHPVSVAMIGALMVLWFLAPNQARSSLAGGL</sequence>
<dbReference type="GO" id="GO:0016020">
    <property type="term" value="C:membrane"/>
    <property type="evidence" value="ECO:0007669"/>
    <property type="project" value="TreeGrafter"/>
</dbReference>
<reference evidence="10 11" key="1">
    <citation type="journal article" date="2010" name="Proc. Natl. Acad. Sci. U.S.A.">
        <title>Insights into evolution of multicellular fungi from the assembled chromosomes of the mushroom Coprinopsis cinerea (Coprinus cinereus).</title>
        <authorList>
            <person name="Stajich J.E."/>
            <person name="Wilke S.K."/>
            <person name="Ahren D."/>
            <person name="Au C.H."/>
            <person name="Birren B.W."/>
            <person name="Borodovsky M."/>
            <person name="Burns C."/>
            <person name="Canback B."/>
            <person name="Casselton L.A."/>
            <person name="Cheng C.K."/>
            <person name="Deng J."/>
            <person name="Dietrich F.S."/>
            <person name="Fargo D.C."/>
            <person name="Farman M.L."/>
            <person name="Gathman A.C."/>
            <person name="Goldberg J."/>
            <person name="Guigo R."/>
            <person name="Hoegger P.J."/>
            <person name="Hooker J.B."/>
            <person name="Huggins A."/>
            <person name="James T.Y."/>
            <person name="Kamada T."/>
            <person name="Kilaru S."/>
            <person name="Kodira C."/>
            <person name="Kues U."/>
            <person name="Kupfer D."/>
            <person name="Kwan H.S."/>
            <person name="Lomsadze A."/>
            <person name="Li W."/>
            <person name="Lilly W.W."/>
            <person name="Ma L.J."/>
            <person name="Mackey A.J."/>
            <person name="Manning G."/>
            <person name="Martin F."/>
            <person name="Muraguchi H."/>
            <person name="Natvig D.O."/>
            <person name="Palmerini H."/>
            <person name="Ramesh M.A."/>
            <person name="Rehmeyer C.J."/>
            <person name="Roe B.A."/>
            <person name="Shenoy N."/>
            <person name="Stanke M."/>
            <person name="Ter-Hovhannisyan V."/>
            <person name="Tunlid A."/>
            <person name="Velagapudi R."/>
            <person name="Vision T.J."/>
            <person name="Zeng Q."/>
            <person name="Zolan M.E."/>
            <person name="Pukkila P.J."/>
        </authorList>
    </citation>
    <scope>NUCLEOTIDE SEQUENCE [LARGE SCALE GENOMIC DNA]</scope>
    <source>
        <strain evidence="11">Okayama-7 / 130 / ATCC MYA-4618 / FGSC 9003</strain>
    </source>
</reference>
<comment type="caution">
    <text evidence="10">The sequence shown here is derived from an EMBL/GenBank/DDBJ whole genome shotgun (WGS) entry which is preliminary data.</text>
</comment>
<organism evidence="10 11">
    <name type="scientific">Coprinopsis cinerea (strain Okayama-7 / 130 / ATCC MYA-4618 / FGSC 9003)</name>
    <name type="common">Inky cap fungus</name>
    <name type="synonym">Hormographiella aspergillata</name>
    <dbReference type="NCBI Taxonomy" id="240176"/>
    <lineage>
        <taxon>Eukaryota</taxon>
        <taxon>Fungi</taxon>
        <taxon>Dikarya</taxon>
        <taxon>Basidiomycota</taxon>
        <taxon>Agaricomycotina</taxon>
        <taxon>Agaricomycetes</taxon>
        <taxon>Agaricomycetidae</taxon>
        <taxon>Agaricales</taxon>
        <taxon>Agaricineae</taxon>
        <taxon>Psathyrellaceae</taxon>
        <taxon>Coprinopsis</taxon>
    </lineage>
</organism>
<name>A8NQW8_COPC7</name>
<dbReference type="InterPro" id="IPR020846">
    <property type="entry name" value="MFS_dom"/>
</dbReference>
<evidence type="ECO:0000256" key="6">
    <source>
        <dbReference type="ARBA" id="ARBA00023136"/>
    </source>
</evidence>
<evidence type="ECO:0000313" key="10">
    <source>
        <dbReference type="EMBL" id="EAU86134.2"/>
    </source>
</evidence>
<protein>
    <recommendedName>
        <fullName evidence="9">Major facilitator superfamily (MFS) profile domain-containing protein</fullName>
    </recommendedName>
</protein>
<evidence type="ECO:0000256" key="8">
    <source>
        <dbReference type="SAM" id="Phobius"/>
    </source>
</evidence>
<feature type="transmembrane region" description="Helical" evidence="8">
    <location>
        <begin position="62"/>
        <end position="81"/>
    </location>
</feature>
<dbReference type="InterPro" id="IPR011701">
    <property type="entry name" value="MFS"/>
</dbReference>
<keyword evidence="3" id="KW-0813">Transport</keyword>
<dbReference type="AlphaFoldDB" id="A8NQW8"/>